<dbReference type="PIRSF" id="PIRSF009375">
    <property type="entry name" value="Retromer_Vps35"/>
    <property type="match status" value="1"/>
</dbReference>
<evidence type="ECO:0000256" key="2">
    <source>
        <dbReference type="ARBA" id="ARBA00004394"/>
    </source>
</evidence>
<keyword evidence="5 10" id="KW-0813">Transport</keyword>
<dbReference type="GO" id="GO:0005770">
    <property type="term" value="C:late endosome"/>
    <property type="evidence" value="ECO:0007669"/>
    <property type="project" value="TreeGrafter"/>
</dbReference>
<dbReference type="Proteomes" id="UP000256601">
    <property type="component" value="Unassembled WGS sequence"/>
</dbReference>
<evidence type="ECO:0000256" key="7">
    <source>
        <dbReference type="ARBA" id="ARBA00022927"/>
    </source>
</evidence>
<evidence type="ECO:0000256" key="6">
    <source>
        <dbReference type="ARBA" id="ARBA00022490"/>
    </source>
</evidence>
<evidence type="ECO:0000313" key="14">
    <source>
        <dbReference type="Proteomes" id="UP000182444"/>
    </source>
</evidence>
<dbReference type="VEuPathDB" id="FungiDB:YALI1_E20677g"/>
<dbReference type="OrthoDB" id="10258141at2759"/>
<comment type="similarity">
    <text evidence="4 10">Belongs to the VPS35 family.</text>
</comment>
<feature type="region of interest" description="Disordered" evidence="11">
    <location>
        <begin position="316"/>
        <end position="355"/>
    </location>
</feature>
<dbReference type="KEGG" id="yli:2911669"/>
<dbReference type="GeneID" id="2911669"/>
<dbReference type="GO" id="GO:0030906">
    <property type="term" value="C:retromer, cargo-selective complex"/>
    <property type="evidence" value="ECO:0007669"/>
    <property type="project" value="InterPro"/>
</dbReference>
<evidence type="ECO:0000313" key="15">
    <source>
        <dbReference type="Proteomes" id="UP000256601"/>
    </source>
</evidence>
<dbReference type="PANTHER" id="PTHR11099:SF0">
    <property type="entry name" value="VACUOLAR PROTEIN SORTING-ASSOCIATED PROTEIN 35"/>
    <property type="match status" value="1"/>
</dbReference>
<feature type="compositionally biased region" description="Basic and acidic residues" evidence="11">
    <location>
        <begin position="316"/>
        <end position="339"/>
    </location>
</feature>
<accession>A0A1H6QCG3</accession>
<dbReference type="AlphaFoldDB" id="A0A1H6QCG3"/>
<dbReference type="GO" id="GO:0042147">
    <property type="term" value="P:retrograde transport, endosome to Golgi"/>
    <property type="evidence" value="ECO:0007669"/>
    <property type="project" value="InterPro"/>
</dbReference>
<dbReference type="InterPro" id="IPR005378">
    <property type="entry name" value="Vps35"/>
</dbReference>
<evidence type="ECO:0000256" key="3">
    <source>
        <dbReference type="ARBA" id="ARBA00004496"/>
    </source>
</evidence>
<keyword evidence="8" id="KW-0333">Golgi apparatus</keyword>
<reference evidence="13 15" key="2">
    <citation type="submission" date="2018-07" db="EMBL/GenBank/DDBJ databases">
        <title>Draft Genome Assemblies for Five Robust Yarrowia lipolytica Strains Exhibiting High Lipid Production and Pentose Sugar Utilization and Sugar Alcohol Secretion from Undetoxified Lignocellulosic Biomass Hydrolysates.</title>
        <authorList>
            <consortium name="DOE Joint Genome Institute"/>
            <person name="Walker C."/>
            <person name="Ryu S."/>
            <person name="Na H."/>
            <person name="Zane M."/>
            <person name="LaButti K."/>
            <person name="Lipzen A."/>
            <person name="Haridas S."/>
            <person name="Barry K."/>
            <person name="Grigoriev I.V."/>
            <person name="Quarterman J."/>
            <person name="Slininger P."/>
            <person name="Dien B."/>
            <person name="Trinh C.T."/>
        </authorList>
    </citation>
    <scope>NUCLEOTIDE SEQUENCE [LARGE SCALE GENOMIC DNA]</scope>
    <source>
        <strain evidence="13 15">YB392</strain>
    </source>
</reference>
<dbReference type="EMBL" id="KZ858957">
    <property type="protein sequence ID" value="RDW27977.1"/>
    <property type="molecule type" value="Genomic_DNA"/>
</dbReference>
<sequence length="848" mass="96044">MSNNTLQEALTEVRQQESQMRRCLEHKGKIMDAVKHASTLLAELRSSTLPPKQYYELYIVVFDALAYLGAFLKDSHPTHHLADLYELVQYAGNIVPRLYLMITVGTVYMGMDDAPVKEIMKDMMEMCRGVQHPVRGLFLRYYLSQRSRDKLPTLPEGDENAATKGSLQDSIQFVITNFIEMNKLWVRLQHQGHSRERDKRTAERQELQILVGSNLVRLSQLEGIDKTYYRESILPAILEQVVQCRDILAQEYLLDVITQVFPDEFHLATLDIFLDTIANLNPGVSVRRIVITMIERLAAYAAREAENETNTVAKQLKEAHLDDAVDNDKDGDDKGKDKDEEVTDPLTAPSASPYTEEYHRGIPASMDLFKVFWDHFLGLLKARPDLPLEDQMAILGALTKLSMNAYPERLEFLDQIFSHAAEKLKAADSAATSSKETVDALLAMVLAPINFYSRLLTVLSVPSYLELLQSQTAASQRVVAIAVIDSVLKEQAHITDIGDAEGVFGLLQILIVPRGAAAQSEDEESEDVAADQAKIAKVVHLLYHKDPDTHYKLLVVARKALSAGGQLRKYTYPALVFSTLRIARRYKARESVFVDWMQRTTALFKFIHKLISDVSITGRAEYALRLYVDAAQVADQCGAEEAAYEFFVQAFTVYEEAVSDSRAQFQAICIFVSALQQTRNFSLDNYKLLISKTAVYGSKLLKKPDQCRAVYMASHLWWTVDDDDEDDDENKETPEGEESGTASVRDGKRVLECLQRALRVADACMDVAVQVQLFVEILNRYIYYFDHGNTEITVKYINGLVEVIQNNFNDDGAYDAQNIEAPKKFFDRTLDYIASQKEVDERYESIVW</sequence>
<organism evidence="12 14">
    <name type="scientific">Yarrowia lipolytica</name>
    <name type="common">Candida lipolytica</name>
    <dbReference type="NCBI Taxonomy" id="4952"/>
    <lineage>
        <taxon>Eukaryota</taxon>
        <taxon>Fungi</taxon>
        <taxon>Dikarya</taxon>
        <taxon>Ascomycota</taxon>
        <taxon>Saccharomycotina</taxon>
        <taxon>Dipodascomycetes</taxon>
        <taxon>Dipodascales</taxon>
        <taxon>Dipodascales incertae sedis</taxon>
        <taxon>Yarrowia</taxon>
    </lineage>
</organism>
<evidence type="ECO:0000256" key="5">
    <source>
        <dbReference type="ARBA" id="ARBA00022448"/>
    </source>
</evidence>
<gene>
    <name evidence="13" type="ORF">B0I71DRAFT_128141</name>
    <name evidence="12" type="ORF">YALI1_E20677g</name>
</gene>
<dbReference type="eggNOG" id="KOG1107">
    <property type="taxonomic scope" value="Eukaryota"/>
</dbReference>
<comment type="function">
    <text evidence="10">Plays a role in vesicular protein sorting.</text>
</comment>
<proteinExistence type="inferred from homology"/>
<dbReference type="Gene3D" id="1.25.40.660">
    <property type="entry name" value="Vacuolar protein sorting-associated protein 35, helical subcomplex Vps35-C"/>
    <property type="match status" value="1"/>
</dbReference>
<comment type="subcellular location">
    <subcellularLocation>
        <location evidence="3">Cytoplasm</location>
    </subcellularLocation>
    <subcellularLocation>
        <location evidence="2">Golgi apparatus membrane</location>
    </subcellularLocation>
    <subcellularLocation>
        <location evidence="1">Membrane</location>
        <topology evidence="1">Peripheral membrane protein</topology>
    </subcellularLocation>
</comment>
<dbReference type="GO" id="GO:0000139">
    <property type="term" value="C:Golgi membrane"/>
    <property type="evidence" value="ECO:0007669"/>
    <property type="project" value="UniProtKB-SubCell"/>
</dbReference>
<dbReference type="VEuPathDB" id="FungiDB:YALI0_E17413g"/>
<name>A0A1H6QCG3_YARLL</name>
<dbReference type="GO" id="GO:0006886">
    <property type="term" value="P:intracellular protein transport"/>
    <property type="evidence" value="ECO:0007669"/>
    <property type="project" value="TreeGrafter"/>
</dbReference>
<dbReference type="Proteomes" id="UP000182444">
    <property type="component" value="Chromosome 1E"/>
</dbReference>
<dbReference type="OMA" id="YIRSREY"/>
<dbReference type="FunFam" id="1.25.40.660:FF:000003">
    <property type="entry name" value="Vacuolar protein sorting-associated protein 35"/>
    <property type="match status" value="1"/>
</dbReference>
<keyword evidence="9" id="KW-0472">Membrane</keyword>
<evidence type="ECO:0000256" key="1">
    <source>
        <dbReference type="ARBA" id="ARBA00004170"/>
    </source>
</evidence>
<evidence type="ECO:0000313" key="13">
    <source>
        <dbReference type="EMBL" id="RDW27977.1"/>
    </source>
</evidence>
<dbReference type="GO" id="GO:0005829">
    <property type="term" value="C:cytosol"/>
    <property type="evidence" value="ECO:0007669"/>
    <property type="project" value="GOC"/>
</dbReference>
<dbReference type="Pfam" id="PF03635">
    <property type="entry name" value="Vps35"/>
    <property type="match status" value="1"/>
</dbReference>
<evidence type="ECO:0000313" key="12">
    <source>
        <dbReference type="EMBL" id="AOW05546.1"/>
    </source>
</evidence>
<evidence type="ECO:0000256" key="8">
    <source>
        <dbReference type="ARBA" id="ARBA00023034"/>
    </source>
</evidence>
<feature type="region of interest" description="Disordered" evidence="11">
    <location>
        <begin position="723"/>
        <end position="744"/>
    </location>
</feature>
<evidence type="ECO:0000256" key="11">
    <source>
        <dbReference type="SAM" id="MobiDB-lite"/>
    </source>
</evidence>
<keyword evidence="6" id="KW-0963">Cytoplasm</keyword>
<dbReference type="InterPro" id="IPR042491">
    <property type="entry name" value="Vps35_C"/>
</dbReference>
<evidence type="ECO:0000256" key="4">
    <source>
        <dbReference type="ARBA" id="ARBA00006536"/>
    </source>
</evidence>
<reference evidence="12 14" key="1">
    <citation type="journal article" date="2016" name="PLoS ONE">
        <title>Sequence Assembly of Yarrowia lipolytica Strain W29/CLIB89 Shows Transposable Element Diversity.</title>
        <authorList>
            <person name="Magnan C."/>
            <person name="Yu J."/>
            <person name="Chang I."/>
            <person name="Jahn E."/>
            <person name="Kanomata Y."/>
            <person name="Wu J."/>
            <person name="Zeller M."/>
            <person name="Oakes M."/>
            <person name="Baldi P."/>
            <person name="Sandmeyer S."/>
        </authorList>
    </citation>
    <scope>NUCLEOTIDE SEQUENCE [LARGE SCALE GENOMIC DNA]</scope>
    <source>
        <strain evidence="12">CLIB89</strain>
        <strain evidence="14">CLIB89(W29)</strain>
    </source>
</reference>
<keyword evidence="7 10" id="KW-0653">Protein transport</keyword>
<dbReference type="RefSeq" id="XP_504062.1">
    <property type="nucleotide sequence ID" value="XM_504062.1"/>
</dbReference>
<protein>
    <recommendedName>
        <fullName evidence="10">Vacuolar protein sorting-associated protein 35</fullName>
    </recommendedName>
</protein>
<dbReference type="PANTHER" id="PTHR11099">
    <property type="entry name" value="VACUOLAR SORTING PROTEIN 35"/>
    <property type="match status" value="1"/>
</dbReference>
<evidence type="ECO:0000256" key="9">
    <source>
        <dbReference type="ARBA" id="ARBA00023136"/>
    </source>
</evidence>
<dbReference type="EMBL" id="CP017557">
    <property type="protein sequence ID" value="AOW05546.1"/>
    <property type="molecule type" value="Genomic_DNA"/>
</dbReference>
<feature type="compositionally biased region" description="Acidic residues" evidence="11">
    <location>
        <begin position="723"/>
        <end position="738"/>
    </location>
</feature>
<evidence type="ECO:0000256" key="10">
    <source>
        <dbReference type="PIRNR" id="PIRNR009375"/>
    </source>
</evidence>